<evidence type="ECO:0000256" key="1">
    <source>
        <dbReference type="SAM" id="Coils"/>
    </source>
</evidence>
<name>A0A6L2NAP5_TANCI</name>
<reference evidence="2" key="1">
    <citation type="journal article" date="2019" name="Sci. Rep.">
        <title>Draft genome of Tanacetum cinerariifolium, the natural source of mosquito coil.</title>
        <authorList>
            <person name="Yamashiro T."/>
            <person name="Shiraishi A."/>
            <person name="Satake H."/>
            <person name="Nakayama K."/>
        </authorList>
    </citation>
    <scope>NUCLEOTIDE SEQUENCE</scope>
</reference>
<accession>A0A6L2NAP5</accession>
<proteinExistence type="predicted"/>
<protein>
    <submittedName>
        <fullName evidence="2">Uncharacterized protein</fullName>
    </submittedName>
</protein>
<comment type="caution">
    <text evidence="2">The sequence shown here is derived from an EMBL/GenBank/DDBJ whole genome shotgun (WGS) entry which is preliminary data.</text>
</comment>
<dbReference type="EMBL" id="BKCJ010008645">
    <property type="protein sequence ID" value="GEU83251.1"/>
    <property type="molecule type" value="Genomic_DNA"/>
</dbReference>
<sequence length="110" mass="13161">MQPMLLQEEVVEGQGVAKAVGVKGVEYFKMFVNKLVLKLFEAMQEDDILQQLNHEYMKELMLREEEKREAKHKAQQEMNDKEALRMSLEEETIYEREDGERLRKQIKEEE</sequence>
<dbReference type="AlphaFoldDB" id="A0A6L2NAP5"/>
<gene>
    <name evidence="2" type="ORF">Tci_055229</name>
</gene>
<evidence type="ECO:0000313" key="2">
    <source>
        <dbReference type="EMBL" id="GEU83251.1"/>
    </source>
</evidence>
<keyword evidence="1" id="KW-0175">Coiled coil</keyword>
<organism evidence="2">
    <name type="scientific">Tanacetum cinerariifolium</name>
    <name type="common">Dalmatian daisy</name>
    <name type="synonym">Chrysanthemum cinerariifolium</name>
    <dbReference type="NCBI Taxonomy" id="118510"/>
    <lineage>
        <taxon>Eukaryota</taxon>
        <taxon>Viridiplantae</taxon>
        <taxon>Streptophyta</taxon>
        <taxon>Embryophyta</taxon>
        <taxon>Tracheophyta</taxon>
        <taxon>Spermatophyta</taxon>
        <taxon>Magnoliopsida</taxon>
        <taxon>eudicotyledons</taxon>
        <taxon>Gunneridae</taxon>
        <taxon>Pentapetalae</taxon>
        <taxon>asterids</taxon>
        <taxon>campanulids</taxon>
        <taxon>Asterales</taxon>
        <taxon>Asteraceae</taxon>
        <taxon>Asteroideae</taxon>
        <taxon>Anthemideae</taxon>
        <taxon>Anthemidinae</taxon>
        <taxon>Tanacetum</taxon>
    </lineage>
</organism>
<feature type="coiled-coil region" evidence="1">
    <location>
        <begin position="49"/>
        <end position="91"/>
    </location>
</feature>